<proteinExistence type="predicted"/>
<feature type="transmembrane region" description="Helical" evidence="1">
    <location>
        <begin position="58"/>
        <end position="78"/>
    </location>
</feature>
<dbReference type="RefSeq" id="WP_232010673.1">
    <property type="nucleotide sequence ID" value="NZ_AP017313.1"/>
</dbReference>
<keyword evidence="3" id="KW-1185">Reference proteome</keyword>
<name>A0A0X8X5I4_9SPHI</name>
<protein>
    <submittedName>
        <fullName evidence="2">Uncharacterized protein</fullName>
    </submittedName>
</protein>
<keyword evidence="1" id="KW-0812">Transmembrane</keyword>
<evidence type="ECO:0000313" key="3">
    <source>
        <dbReference type="Proteomes" id="UP000218263"/>
    </source>
</evidence>
<keyword evidence="1" id="KW-0472">Membrane</keyword>
<keyword evidence="1" id="KW-1133">Transmembrane helix</keyword>
<gene>
    <name evidence="2" type="ORF">MgSA37_03647</name>
</gene>
<reference evidence="2 3" key="1">
    <citation type="submission" date="2015-12" db="EMBL/GenBank/DDBJ databases">
        <title>Genome sequence of Mucilaginibacter gotjawali.</title>
        <authorList>
            <person name="Lee J.S."/>
            <person name="Lee K.C."/>
            <person name="Kim K.K."/>
            <person name="Lee B.W."/>
        </authorList>
    </citation>
    <scope>NUCLEOTIDE SEQUENCE [LARGE SCALE GENOMIC DNA]</scope>
    <source>
        <strain evidence="2 3">SA3-7</strain>
    </source>
</reference>
<accession>A0A0X8X5I4</accession>
<dbReference type="Proteomes" id="UP000218263">
    <property type="component" value="Chromosome"/>
</dbReference>
<sequence>MALVVGLWLFNVSVLLNFVAGFYDRTFFAVLGTQLLLMMLFELMLLWPVTKFFRRQRLLQLIVISIPLYVLYFVYIGMIGNKGKYLWKGRMVR</sequence>
<dbReference type="AlphaFoldDB" id="A0A0X8X5I4"/>
<evidence type="ECO:0000256" key="1">
    <source>
        <dbReference type="SAM" id="Phobius"/>
    </source>
</evidence>
<organism evidence="2 3">
    <name type="scientific">Mucilaginibacter gotjawali</name>
    <dbReference type="NCBI Taxonomy" id="1550579"/>
    <lineage>
        <taxon>Bacteria</taxon>
        <taxon>Pseudomonadati</taxon>
        <taxon>Bacteroidota</taxon>
        <taxon>Sphingobacteriia</taxon>
        <taxon>Sphingobacteriales</taxon>
        <taxon>Sphingobacteriaceae</taxon>
        <taxon>Mucilaginibacter</taxon>
    </lineage>
</organism>
<evidence type="ECO:0000313" key="2">
    <source>
        <dbReference type="EMBL" id="BAU55458.1"/>
    </source>
</evidence>
<feature type="transmembrane region" description="Helical" evidence="1">
    <location>
        <begin position="27"/>
        <end position="46"/>
    </location>
</feature>
<dbReference type="KEGG" id="mgot:MgSA37_03647"/>
<dbReference type="EMBL" id="AP017313">
    <property type="protein sequence ID" value="BAU55458.1"/>
    <property type="molecule type" value="Genomic_DNA"/>
</dbReference>